<protein>
    <submittedName>
        <fullName evidence="4">4-hydroxybenzoate 3-monooxygenase</fullName>
        <ecNumber evidence="4">1.14.13.2</ecNumber>
    </submittedName>
</protein>
<keyword evidence="5" id="KW-1185">Reference proteome</keyword>
<proteinExistence type="predicted"/>
<dbReference type="InterPro" id="IPR012733">
    <property type="entry name" value="HB_mOase"/>
</dbReference>
<keyword evidence="4" id="KW-0560">Oxidoreductase</keyword>
<dbReference type="Proteomes" id="UP001438292">
    <property type="component" value="Unassembled WGS sequence"/>
</dbReference>
<evidence type="ECO:0000259" key="3">
    <source>
        <dbReference type="Pfam" id="PF01494"/>
    </source>
</evidence>
<evidence type="ECO:0000256" key="1">
    <source>
        <dbReference type="ARBA" id="ARBA00022630"/>
    </source>
</evidence>
<evidence type="ECO:0000313" key="5">
    <source>
        <dbReference type="Proteomes" id="UP001438292"/>
    </source>
</evidence>
<evidence type="ECO:0000256" key="2">
    <source>
        <dbReference type="ARBA" id="ARBA00022827"/>
    </source>
</evidence>
<dbReference type="InterPro" id="IPR036188">
    <property type="entry name" value="FAD/NAD-bd_sf"/>
</dbReference>
<dbReference type="InterPro" id="IPR002938">
    <property type="entry name" value="FAD-bd"/>
</dbReference>
<comment type="caution">
    <text evidence="4">The sequence shown here is derived from an EMBL/GenBank/DDBJ whole genome shotgun (WGS) entry which is preliminary data.</text>
</comment>
<dbReference type="PANTHER" id="PTHR43004">
    <property type="entry name" value="TRK SYSTEM POTASSIUM UPTAKE PROTEIN"/>
    <property type="match status" value="1"/>
</dbReference>
<dbReference type="PRINTS" id="PR00420">
    <property type="entry name" value="RNGMNOXGNASE"/>
</dbReference>
<dbReference type="PANTHER" id="PTHR43004:SF3">
    <property type="entry name" value="P-HYDROXYBENZOATE HYDROXYLASE"/>
    <property type="match status" value="1"/>
</dbReference>
<accession>A0ABV0H7Q0</accession>
<evidence type="ECO:0000313" key="4">
    <source>
        <dbReference type="EMBL" id="MEO3956089.1"/>
    </source>
</evidence>
<dbReference type="GO" id="GO:0018659">
    <property type="term" value="F:4-hydroxybenzoate 3-monooxygenase activity"/>
    <property type="evidence" value="ECO:0007669"/>
    <property type="project" value="UniProtKB-EC"/>
</dbReference>
<dbReference type="Gene3D" id="3.30.9.10">
    <property type="entry name" value="D-Amino Acid Oxidase, subunit A, domain 2"/>
    <property type="match status" value="1"/>
</dbReference>
<dbReference type="EC" id="1.14.13.2" evidence="4"/>
<organism evidence="4 5">
    <name type="scientific">Chromobacterium piscinae</name>
    <dbReference type="NCBI Taxonomy" id="686831"/>
    <lineage>
        <taxon>Bacteria</taxon>
        <taxon>Pseudomonadati</taxon>
        <taxon>Pseudomonadota</taxon>
        <taxon>Betaproteobacteria</taxon>
        <taxon>Neisseriales</taxon>
        <taxon>Chromobacteriaceae</taxon>
        <taxon>Chromobacterium</taxon>
    </lineage>
</organism>
<dbReference type="Pfam" id="PF01494">
    <property type="entry name" value="FAD_binding_3"/>
    <property type="match status" value="1"/>
</dbReference>
<keyword evidence="2" id="KW-0274">FAD</keyword>
<feature type="domain" description="FAD-binding" evidence="3">
    <location>
        <begin position="15"/>
        <end position="355"/>
    </location>
</feature>
<dbReference type="InterPro" id="IPR050641">
    <property type="entry name" value="RIFMO-like"/>
</dbReference>
<dbReference type="NCBIfam" id="NF006091">
    <property type="entry name" value="PRK08243.1"/>
    <property type="match status" value="1"/>
</dbReference>
<dbReference type="Gene3D" id="3.50.50.60">
    <property type="entry name" value="FAD/NAD(P)-binding domain"/>
    <property type="match status" value="1"/>
</dbReference>
<gene>
    <name evidence="4" type="primary">pobA</name>
    <name evidence="4" type="ORF">ABH309_16700</name>
</gene>
<dbReference type="NCBIfam" id="TIGR02360">
    <property type="entry name" value="pbenz_hydroxyl"/>
    <property type="match status" value="1"/>
</dbReference>
<dbReference type="RefSeq" id="WP_231468246.1">
    <property type="nucleotide sequence ID" value="NZ_JAJOHV010000022.1"/>
</dbReference>
<name>A0ABV0H7Q0_9NEIS</name>
<keyword evidence="1" id="KW-0285">Flavoprotein</keyword>
<dbReference type="SUPFAM" id="SSF51905">
    <property type="entry name" value="FAD/NAD(P)-binding domain"/>
    <property type="match status" value="1"/>
</dbReference>
<dbReference type="SUPFAM" id="SSF54373">
    <property type="entry name" value="FAD-linked reductases, C-terminal domain"/>
    <property type="match status" value="1"/>
</dbReference>
<dbReference type="EMBL" id="JBDQQU010000017">
    <property type="protein sequence ID" value="MEO3956089.1"/>
    <property type="molecule type" value="Genomic_DNA"/>
</dbReference>
<sequence length="408" mass="46293">MLSDSDRTVRREMKCKLAIIGAGPSGLLLGQLLLRAGIDNVIIEKKSADYVQGRIRAGVLEQGTVDLLREAGAGRRIDDEGIVHRGLELVFGRCRDRIDLQGLTGDGAVTIYGQTEMTRDLMEAREASGGLSFYEAEDVRLHDVDGERPYVTFMHDSQPYRLSCDYIAGCDGYHGISRHCIPQDVLVEYERVYPFSWLGLLSDTPPVHHELVYVNHERGFALCSQRSASRSRYYLQVPPTDRLEEWPDSRFWAELKRRLPDKLSQRLVTGPALEKSITPLRSYVAEPMQYGKLFLVGDAAHIVPPTGAKGLNLAASDVGTLYRILKKAYQENRFDVVGRYSEIALRRVWKATRFSWFMTSLMHTFPSREEMAFERRMQQAEYDYYVNSSAGQKTIAENYVGLPHDLVD</sequence>
<reference evidence="4 5" key="1">
    <citation type="submission" date="2024-05" db="EMBL/GenBank/DDBJ databases">
        <authorList>
            <person name="De Oliveira J.P."/>
            <person name="Noriler S.A."/>
            <person name="De Oliveira A.G."/>
            <person name="Sipoli D.S."/>
        </authorList>
    </citation>
    <scope>NUCLEOTIDE SEQUENCE [LARGE SCALE GENOMIC DNA]</scope>
    <source>
        <strain evidence="4 5">LABIM186</strain>
    </source>
</reference>